<evidence type="ECO:0000313" key="2">
    <source>
        <dbReference type="Proteomes" id="UP001139171"/>
    </source>
</evidence>
<sequence length="368" mass="40947">MSQQSTQYSSLGPRDVRALMLKDAKAYRSLGRIGIHIGGDNLRRMMNGIGMDALPNMVTTPSIATPEQFLQNWLPGFVAALTTPREIDNLIGIATVGEWEDEEVIQGILEMTGNARVYADYTNIPMSSWNLNFERRTVVRFEEGMGVGVLEEKRAARVRMNSAATKRSAASTSLEINRNKVGFYGYNNGTNRTYGMMNEPSLFPYITLPAGLSGDTKWKSKTYLEITADIRFMFSTLRQQSKNTIKVEKHQTTMCVSIASIDYLSVTSETGKSVREWLKETYPNCRIECADEFDGANGGEDVVYLYAEVVEGADGSTDDNRVWVQIVPSKFQVIGVEQKAKGYAEDYSNATAGAMLKRPYAVARFTGQ</sequence>
<accession>A0A9X1MV91</accession>
<dbReference type="InterPro" id="IPR020049">
    <property type="entry name" value="Major_capsid-like"/>
</dbReference>
<name>A0A9X1MV91_9GAMM</name>
<evidence type="ECO:0000313" key="1">
    <source>
        <dbReference type="EMBL" id="MCD1124815.1"/>
    </source>
</evidence>
<proteinExistence type="predicted"/>
<keyword evidence="2" id="KW-1185">Reference proteome</keyword>
<dbReference type="RefSeq" id="WP_230607824.1">
    <property type="nucleotide sequence ID" value="NZ_JAJNAG010000002.1"/>
</dbReference>
<gene>
    <name evidence="1" type="ORF">LPW36_01990</name>
</gene>
<organism evidence="1 2">
    <name type="scientific">Limnobaculum eriocheiris</name>
    <dbReference type="NCBI Taxonomy" id="2897391"/>
    <lineage>
        <taxon>Bacteria</taxon>
        <taxon>Pseudomonadati</taxon>
        <taxon>Pseudomonadota</taxon>
        <taxon>Gammaproteobacteria</taxon>
        <taxon>Enterobacterales</taxon>
        <taxon>Budviciaceae</taxon>
        <taxon>Limnobaculum</taxon>
    </lineage>
</organism>
<dbReference type="Proteomes" id="UP001139171">
    <property type="component" value="Unassembled WGS sequence"/>
</dbReference>
<dbReference type="EMBL" id="JAJNAG010000002">
    <property type="protein sequence ID" value="MCD1124815.1"/>
    <property type="molecule type" value="Genomic_DNA"/>
</dbReference>
<dbReference type="AlphaFoldDB" id="A0A9X1MV91"/>
<comment type="caution">
    <text evidence="1">The sequence shown here is derived from an EMBL/GenBank/DDBJ whole genome shotgun (WGS) entry which is preliminary data.</text>
</comment>
<protein>
    <submittedName>
        <fullName evidence="1">DUF2184 domain-containing protein</fullName>
    </submittedName>
</protein>
<dbReference type="Pfam" id="PF09950">
    <property type="entry name" value="Major_capside"/>
    <property type="match status" value="1"/>
</dbReference>
<reference evidence="1" key="1">
    <citation type="submission" date="2021-11" db="EMBL/GenBank/DDBJ databases">
        <title>Jinshanibacter sp. isolated from one year old Eriocheir sinensis.</title>
        <authorList>
            <person name="Li J.-Y."/>
            <person name="He W."/>
            <person name="Gao T.-H."/>
        </authorList>
    </citation>
    <scope>NUCLEOTIDE SEQUENCE</scope>
    <source>
        <strain evidence="1">LJY008</strain>
    </source>
</reference>